<name>A0A183DH61_9BILA</name>
<sequence length="87" mass="9405">LPLLLLQFASTPTESTFQVIFTTNVAETSITIPGVRYIVDCGLAKVKKFDAVRRISVVDLDLITKVSAEQRAGRAGRTAPGLLNIMS</sequence>
<dbReference type="InterPro" id="IPR001650">
    <property type="entry name" value="Helicase_C-like"/>
</dbReference>
<dbReference type="GO" id="GO:0000462">
    <property type="term" value="P:maturation of SSU-rRNA from tricistronic rRNA transcript (SSU-rRNA, 5.8S rRNA, LSU-rRNA)"/>
    <property type="evidence" value="ECO:0007669"/>
    <property type="project" value="TreeGrafter"/>
</dbReference>
<evidence type="ECO:0000256" key="1">
    <source>
        <dbReference type="ARBA" id="ARBA00022741"/>
    </source>
</evidence>
<keyword evidence="3" id="KW-0347">Helicase</keyword>
<feature type="domain" description="Helicase C-terminal" evidence="5">
    <location>
        <begin position="14"/>
        <end position="78"/>
    </location>
</feature>
<dbReference type="PANTHER" id="PTHR18934:SF99">
    <property type="entry name" value="ATP-DEPENDENT RNA HELICASE DHX37-RELATED"/>
    <property type="match status" value="1"/>
</dbReference>
<dbReference type="Pfam" id="PF00271">
    <property type="entry name" value="Helicase_C"/>
    <property type="match status" value="1"/>
</dbReference>
<dbReference type="GO" id="GO:0004386">
    <property type="term" value="F:helicase activity"/>
    <property type="evidence" value="ECO:0007669"/>
    <property type="project" value="UniProtKB-KW"/>
</dbReference>
<dbReference type="PANTHER" id="PTHR18934">
    <property type="entry name" value="ATP-DEPENDENT RNA HELICASE"/>
    <property type="match status" value="1"/>
</dbReference>
<keyword evidence="1" id="KW-0547">Nucleotide-binding</keyword>
<proteinExistence type="predicted"/>
<accession>A0A183DH61</accession>
<protein>
    <submittedName>
        <fullName evidence="6">Helicase C-terminal domain-containing protein</fullName>
    </submittedName>
</protein>
<dbReference type="InterPro" id="IPR027417">
    <property type="entry name" value="P-loop_NTPase"/>
</dbReference>
<evidence type="ECO:0000256" key="2">
    <source>
        <dbReference type="ARBA" id="ARBA00022801"/>
    </source>
</evidence>
<organism evidence="6">
    <name type="scientific">Gongylonema pulchrum</name>
    <dbReference type="NCBI Taxonomy" id="637853"/>
    <lineage>
        <taxon>Eukaryota</taxon>
        <taxon>Metazoa</taxon>
        <taxon>Ecdysozoa</taxon>
        <taxon>Nematoda</taxon>
        <taxon>Chromadorea</taxon>
        <taxon>Rhabditida</taxon>
        <taxon>Spirurina</taxon>
        <taxon>Spiruromorpha</taxon>
        <taxon>Spiruroidea</taxon>
        <taxon>Gongylonematidae</taxon>
        <taxon>Gongylonema</taxon>
    </lineage>
</organism>
<evidence type="ECO:0000313" key="6">
    <source>
        <dbReference type="WBParaSite" id="GPUH_0000806101-mRNA-1"/>
    </source>
</evidence>
<dbReference type="AlphaFoldDB" id="A0A183DH61"/>
<evidence type="ECO:0000259" key="5">
    <source>
        <dbReference type="Pfam" id="PF00271"/>
    </source>
</evidence>
<reference evidence="6" key="1">
    <citation type="submission" date="2016-06" db="UniProtKB">
        <authorList>
            <consortium name="WormBaseParasite"/>
        </authorList>
    </citation>
    <scope>IDENTIFICATION</scope>
</reference>
<keyword evidence="4" id="KW-0067">ATP-binding</keyword>
<dbReference type="GO" id="GO:0003723">
    <property type="term" value="F:RNA binding"/>
    <property type="evidence" value="ECO:0007669"/>
    <property type="project" value="TreeGrafter"/>
</dbReference>
<dbReference type="GO" id="GO:0005730">
    <property type="term" value="C:nucleolus"/>
    <property type="evidence" value="ECO:0007669"/>
    <property type="project" value="TreeGrafter"/>
</dbReference>
<keyword evidence="2" id="KW-0378">Hydrolase</keyword>
<dbReference type="Gene3D" id="3.40.50.300">
    <property type="entry name" value="P-loop containing nucleotide triphosphate hydrolases"/>
    <property type="match status" value="1"/>
</dbReference>
<dbReference type="GO" id="GO:0016787">
    <property type="term" value="F:hydrolase activity"/>
    <property type="evidence" value="ECO:0007669"/>
    <property type="project" value="UniProtKB-KW"/>
</dbReference>
<dbReference type="WBParaSite" id="GPUH_0000806101-mRNA-1">
    <property type="protein sequence ID" value="GPUH_0000806101-mRNA-1"/>
    <property type="gene ID" value="GPUH_0000806101"/>
</dbReference>
<evidence type="ECO:0000256" key="3">
    <source>
        <dbReference type="ARBA" id="ARBA00022806"/>
    </source>
</evidence>
<evidence type="ECO:0000256" key="4">
    <source>
        <dbReference type="ARBA" id="ARBA00022840"/>
    </source>
</evidence>
<dbReference type="GO" id="GO:0005524">
    <property type="term" value="F:ATP binding"/>
    <property type="evidence" value="ECO:0007669"/>
    <property type="project" value="UniProtKB-KW"/>
</dbReference>
<dbReference type="SUPFAM" id="SSF52540">
    <property type="entry name" value="P-loop containing nucleoside triphosphate hydrolases"/>
    <property type="match status" value="1"/>
</dbReference>